<dbReference type="InterPro" id="IPR002698">
    <property type="entry name" value="FTHF_cligase"/>
</dbReference>
<evidence type="ECO:0000256" key="4">
    <source>
        <dbReference type="SAM" id="MobiDB-lite"/>
    </source>
</evidence>
<proteinExistence type="inferred from homology"/>
<keyword evidence="2" id="KW-0547">Nucleotide-binding</keyword>
<reference evidence="5 6" key="1">
    <citation type="submission" date="2020-05" db="EMBL/GenBank/DDBJ databases">
        <title>Nakamurella sp. DB0629 isolated from air conditioner.</title>
        <authorList>
            <person name="Kim D.H."/>
            <person name="Kim D.-U."/>
        </authorList>
    </citation>
    <scope>NUCLEOTIDE SEQUENCE [LARGE SCALE GENOMIC DNA]</scope>
    <source>
        <strain evidence="5 6">DB0629</strain>
    </source>
</reference>
<keyword evidence="6" id="KW-1185">Reference proteome</keyword>
<name>A0A849A424_9ACTN</name>
<evidence type="ECO:0000256" key="1">
    <source>
        <dbReference type="ARBA" id="ARBA00010638"/>
    </source>
</evidence>
<accession>A0A849A424</accession>
<keyword evidence="5" id="KW-0436">Ligase</keyword>
<evidence type="ECO:0000256" key="2">
    <source>
        <dbReference type="ARBA" id="ARBA00022741"/>
    </source>
</evidence>
<dbReference type="PANTHER" id="PTHR23407">
    <property type="entry name" value="ATPASE INHIBITOR/5-FORMYLTETRAHYDROFOLATE CYCLO-LIGASE"/>
    <property type="match status" value="1"/>
</dbReference>
<dbReference type="GO" id="GO:0005524">
    <property type="term" value="F:ATP binding"/>
    <property type="evidence" value="ECO:0007669"/>
    <property type="project" value="UniProtKB-KW"/>
</dbReference>
<dbReference type="GO" id="GO:0030272">
    <property type="term" value="F:5-formyltetrahydrofolate cyclo-ligase activity"/>
    <property type="evidence" value="ECO:0007669"/>
    <property type="project" value="TreeGrafter"/>
</dbReference>
<dbReference type="RefSeq" id="WP_171199018.1">
    <property type="nucleotide sequence ID" value="NZ_JABEND010000003.1"/>
</dbReference>
<keyword evidence="3" id="KW-0067">ATP-binding</keyword>
<dbReference type="AlphaFoldDB" id="A0A849A424"/>
<gene>
    <name evidence="5" type="ORF">HKD39_06180</name>
</gene>
<protein>
    <submittedName>
        <fullName evidence="5">5-formyltetrahydrofolate cyclo-ligase</fullName>
    </submittedName>
</protein>
<dbReference type="PANTHER" id="PTHR23407:SF1">
    <property type="entry name" value="5-FORMYLTETRAHYDROFOLATE CYCLO-LIGASE"/>
    <property type="match status" value="1"/>
</dbReference>
<dbReference type="SUPFAM" id="SSF100950">
    <property type="entry name" value="NagB/RpiA/CoA transferase-like"/>
    <property type="match status" value="1"/>
</dbReference>
<evidence type="ECO:0000313" key="6">
    <source>
        <dbReference type="Proteomes" id="UP000562984"/>
    </source>
</evidence>
<sequence>MDGNTERAGATHRLRSEKAVLRRSALRRRAGRTDAERSAARAGIAAALRRLPDVLPAVGTVTVCSYLPLGSEPLPPDAAALLAAGGLRVLLPVARPDEPLDWREWRPGAEIRPAAHGLDELAGTDLGAAAIKDAAAVLAPALLVDRAGRRLGRGGGYYDRSLALLDDAVAPAPGGLDGPPVPGGSSGSGGPPVPEGSSGSGGPAVPDESGRTDGSDGSGGANGSGGAPLLIAVLFDDELVPEPLPVEVFDRPVQYAVTPSGGLTALGG</sequence>
<comment type="caution">
    <text evidence="5">The sequence shown here is derived from an EMBL/GenBank/DDBJ whole genome shotgun (WGS) entry which is preliminary data.</text>
</comment>
<dbReference type="Proteomes" id="UP000562984">
    <property type="component" value="Unassembled WGS sequence"/>
</dbReference>
<dbReference type="Gene3D" id="3.40.50.10420">
    <property type="entry name" value="NagB/RpiA/CoA transferase-like"/>
    <property type="match status" value="1"/>
</dbReference>
<evidence type="ECO:0000256" key="3">
    <source>
        <dbReference type="ARBA" id="ARBA00022840"/>
    </source>
</evidence>
<dbReference type="InterPro" id="IPR037171">
    <property type="entry name" value="NagB/RpiA_transferase-like"/>
</dbReference>
<dbReference type="GO" id="GO:0035999">
    <property type="term" value="P:tetrahydrofolate interconversion"/>
    <property type="evidence" value="ECO:0007669"/>
    <property type="project" value="TreeGrafter"/>
</dbReference>
<dbReference type="GO" id="GO:0009396">
    <property type="term" value="P:folic acid-containing compound biosynthetic process"/>
    <property type="evidence" value="ECO:0007669"/>
    <property type="project" value="TreeGrafter"/>
</dbReference>
<dbReference type="EMBL" id="JABEND010000003">
    <property type="protein sequence ID" value="NNG35305.1"/>
    <property type="molecule type" value="Genomic_DNA"/>
</dbReference>
<dbReference type="Pfam" id="PF01812">
    <property type="entry name" value="5-FTHF_cyc-lig"/>
    <property type="match status" value="1"/>
</dbReference>
<evidence type="ECO:0000313" key="5">
    <source>
        <dbReference type="EMBL" id="NNG35305.1"/>
    </source>
</evidence>
<organism evidence="5 6">
    <name type="scientific">Nakamurella aerolata</name>
    <dbReference type="NCBI Taxonomy" id="1656892"/>
    <lineage>
        <taxon>Bacteria</taxon>
        <taxon>Bacillati</taxon>
        <taxon>Actinomycetota</taxon>
        <taxon>Actinomycetes</taxon>
        <taxon>Nakamurellales</taxon>
        <taxon>Nakamurellaceae</taxon>
        <taxon>Nakamurella</taxon>
    </lineage>
</organism>
<dbReference type="InterPro" id="IPR024185">
    <property type="entry name" value="FTHF_cligase-like_sf"/>
</dbReference>
<comment type="similarity">
    <text evidence="1">Belongs to the 5-formyltetrahydrofolate cyclo-ligase family.</text>
</comment>
<feature type="region of interest" description="Disordered" evidence="4">
    <location>
        <begin position="171"/>
        <end position="223"/>
    </location>
</feature>